<dbReference type="EMBL" id="MU005606">
    <property type="protein sequence ID" value="KAF2679078.1"/>
    <property type="molecule type" value="Genomic_DNA"/>
</dbReference>
<evidence type="ECO:0000313" key="2">
    <source>
        <dbReference type="EMBL" id="KAF2679078.1"/>
    </source>
</evidence>
<evidence type="ECO:0000259" key="1">
    <source>
        <dbReference type="PROSITE" id="PS50011"/>
    </source>
</evidence>
<feature type="domain" description="Protein kinase" evidence="1">
    <location>
        <begin position="1"/>
        <end position="98"/>
    </location>
</feature>
<keyword evidence="3" id="KW-1185">Reference proteome</keyword>
<accession>A0A6G1ILV7</accession>
<proteinExistence type="predicted"/>
<dbReference type="OrthoDB" id="9992527at2759"/>
<dbReference type="PANTHER" id="PTHR24359:SF1">
    <property type="entry name" value="INHIBITOR OF NUCLEAR FACTOR KAPPA-B KINASE EPSILON SUBUNIT HOMOLOG 1-RELATED"/>
    <property type="match status" value="1"/>
</dbReference>
<organism evidence="2 3">
    <name type="scientific">Lentithecium fluviatile CBS 122367</name>
    <dbReference type="NCBI Taxonomy" id="1168545"/>
    <lineage>
        <taxon>Eukaryota</taxon>
        <taxon>Fungi</taxon>
        <taxon>Dikarya</taxon>
        <taxon>Ascomycota</taxon>
        <taxon>Pezizomycotina</taxon>
        <taxon>Dothideomycetes</taxon>
        <taxon>Pleosporomycetidae</taxon>
        <taxon>Pleosporales</taxon>
        <taxon>Massarineae</taxon>
        <taxon>Lentitheciaceae</taxon>
        <taxon>Lentithecium</taxon>
    </lineage>
</organism>
<dbReference type="AlphaFoldDB" id="A0A6G1ILV7"/>
<protein>
    <recommendedName>
        <fullName evidence="1">Protein kinase domain-containing protein</fullName>
    </recommendedName>
</protein>
<dbReference type="GO" id="GO:0005524">
    <property type="term" value="F:ATP binding"/>
    <property type="evidence" value="ECO:0007669"/>
    <property type="project" value="InterPro"/>
</dbReference>
<dbReference type="GO" id="GO:0004674">
    <property type="term" value="F:protein serine/threonine kinase activity"/>
    <property type="evidence" value="ECO:0007669"/>
    <property type="project" value="TreeGrafter"/>
</dbReference>
<dbReference type="PROSITE" id="PS50011">
    <property type="entry name" value="PROTEIN_KINASE_DOM"/>
    <property type="match status" value="1"/>
</dbReference>
<reference evidence="2" key="1">
    <citation type="journal article" date="2020" name="Stud. Mycol.">
        <title>101 Dothideomycetes genomes: a test case for predicting lifestyles and emergence of pathogens.</title>
        <authorList>
            <person name="Haridas S."/>
            <person name="Albert R."/>
            <person name="Binder M."/>
            <person name="Bloem J."/>
            <person name="Labutti K."/>
            <person name="Salamov A."/>
            <person name="Andreopoulos B."/>
            <person name="Baker S."/>
            <person name="Barry K."/>
            <person name="Bills G."/>
            <person name="Bluhm B."/>
            <person name="Cannon C."/>
            <person name="Castanera R."/>
            <person name="Culley D."/>
            <person name="Daum C."/>
            <person name="Ezra D."/>
            <person name="Gonzalez J."/>
            <person name="Henrissat B."/>
            <person name="Kuo A."/>
            <person name="Liang C."/>
            <person name="Lipzen A."/>
            <person name="Lutzoni F."/>
            <person name="Magnuson J."/>
            <person name="Mondo S."/>
            <person name="Nolan M."/>
            <person name="Ohm R."/>
            <person name="Pangilinan J."/>
            <person name="Park H.-J."/>
            <person name="Ramirez L."/>
            <person name="Alfaro M."/>
            <person name="Sun H."/>
            <person name="Tritt A."/>
            <person name="Yoshinaga Y."/>
            <person name="Zwiers L.-H."/>
            <person name="Turgeon B."/>
            <person name="Goodwin S."/>
            <person name="Spatafora J."/>
            <person name="Crous P."/>
            <person name="Grigoriev I."/>
        </authorList>
    </citation>
    <scope>NUCLEOTIDE SEQUENCE</scope>
    <source>
        <strain evidence="2">CBS 122367</strain>
    </source>
</reference>
<name>A0A6G1ILV7_9PLEO</name>
<sequence>MKSSWHADIKPENIILVRGKYKLADPGFARFKKAQDKGTVPQIRIHGGTDTYGAPEVSSEATVHQTIDTWSLGCVFSMAATWVILGYSGVCQYQLVRE</sequence>
<evidence type="ECO:0000313" key="3">
    <source>
        <dbReference type="Proteomes" id="UP000799291"/>
    </source>
</evidence>
<dbReference type="InterPro" id="IPR000719">
    <property type="entry name" value="Prot_kinase_dom"/>
</dbReference>
<dbReference type="Proteomes" id="UP000799291">
    <property type="component" value="Unassembled WGS sequence"/>
</dbReference>
<dbReference type="PANTHER" id="PTHR24359">
    <property type="entry name" value="SERINE/THREONINE-PROTEIN KINASE SBK1"/>
    <property type="match status" value="1"/>
</dbReference>
<gene>
    <name evidence="2" type="ORF">K458DRAFT_315328</name>
</gene>
<dbReference type="Gene3D" id="1.10.510.10">
    <property type="entry name" value="Transferase(Phosphotransferase) domain 1"/>
    <property type="match status" value="1"/>
</dbReference>
<dbReference type="SUPFAM" id="SSF56112">
    <property type="entry name" value="Protein kinase-like (PK-like)"/>
    <property type="match status" value="1"/>
</dbReference>
<dbReference type="InterPro" id="IPR011009">
    <property type="entry name" value="Kinase-like_dom_sf"/>
</dbReference>
<dbReference type="Pfam" id="PF00069">
    <property type="entry name" value="Pkinase"/>
    <property type="match status" value="1"/>
</dbReference>
<feature type="non-terminal residue" evidence="2">
    <location>
        <position position="98"/>
    </location>
</feature>